<dbReference type="PROSITE" id="PS51257">
    <property type="entry name" value="PROKAR_LIPOPROTEIN"/>
    <property type="match status" value="1"/>
</dbReference>
<feature type="chain" id="PRO_5037885677" description="Carboxypeptidase regulatory-like domain-containing protein" evidence="1">
    <location>
        <begin position="26"/>
        <end position="549"/>
    </location>
</feature>
<reference evidence="2" key="2">
    <citation type="submission" date="2020-09" db="EMBL/GenBank/DDBJ databases">
        <authorList>
            <person name="Sun Q."/>
            <person name="Ohkuma M."/>
        </authorList>
    </citation>
    <scope>NUCLEOTIDE SEQUENCE</scope>
    <source>
        <strain evidence="2">JCM 31311</strain>
    </source>
</reference>
<sequence length="549" mass="56894">MKKSASAAVFLAVALALGACGPSSPDPVTPPATDTSIIGSGSVSVQGYVQSQNGGAAVAGSTVTVTDASGTAIGSGTTTASGQFTLKVNPGAYNLSFAKSGYAGSVVESFPVTAGMTTPLNVIEKVAFDPSFSTVPPKLSVTSLNGTTETAFPTDPANALNFNASTGLTLHYVATSPAPTTAFPVSLSPVSLYAAVGLLNTPGSGFMGTRAIASNDPKNSTFDTMLKVTGASIRGVRGATYLNLVAYDFNYNRINKYIPIVINDDKPVTTPLGAFLDTSVQAVTLAQKLNGGGFNGVVKPDGATAETSSMWVDLNFNYQAGLQGDLTGFRVFTSDDGKNFTLLKTLDGSAISARDSSPSLTPGKRVYYFVQAFNSSESVDSPVVDTAPLDSFLLTSIGPANHSSGVSVKPTLSWTLDKAVGDYRKFFVNVFDYPSQGAYCIWGNSLCSGVDEKANNVYLDDGSTPGLTVSGLNYSVPFNENGKAVIKQLDAYHSYTFDVSAAAYSKDGKAVSIAHDYFSTFYQGLDTCNFGGPVCEGLVSTFTTGDGSN</sequence>
<dbReference type="AlphaFoldDB" id="A0A918BVQ0"/>
<dbReference type="InterPro" id="IPR008969">
    <property type="entry name" value="CarboxyPept-like_regulatory"/>
</dbReference>
<keyword evidence="1" id="KW-0732">Signal</keyword>
<dbReference type="Gene3D" id="2.60.40.10">
    <property type="entry name" value="Immunoglobulins"/>
    <property type="match status" value="1"/>
</dbReference>
<accession>A0A918BVQ0</accession>
<feature type="signal peptide" evidence="1">
    <location>
        <begin position="1"/>
        <end position="25"/>
    </location>
</feature>
<evidence type="ECO:0008006" key="4">
    <source>
        <dbReference type="Google" id="ProtNLM"/>
    </source>
</evidence>
<name>A0A918BVQ0_9DEIO</name>
<proteinExistence type="predicted"/>
<protein>
    <recommendedName>
        <fullName evidence="4">Carboxypeptidase regulatory-like domain-containing protein</fullName>
    </recommendedName>
</protein>
<dbReference type="SUPFAM" id="SSF49464">
    <property type="entry name" value="Carboxypeptidase regulatory domain-like"/>
    <property type="match status" value="1"/>
</dbReference>
<evidence type="ECO:0000313" key="2">
    <source>
        <dbReference type="EMBL" id="GGQ93193.1"/>
    </source>
</evidence>
<evidence type="ECO:0000313" key="3">
    <source>
        <dbReference type="Proteomes" id="UP000603865"/>
    </source>
</evidence>
<dbReference type="Gene3D" id="2.60.40.1120">
    <property type="entry name" value="Carboxypeptidase-like, regulatory domain"/>
    <property type="match status" value="1"/>
</dbReference>
<keyword evidence="3" id="KW-1185">Reference proteome</keyword>
<organism evidence="2 3">
    <name type="scientific">Deinococcus ruber</name>
    <dbReference type="NCBI Taxonomy" id="1848197"/>
    <lineage>
        <taxon>Bacteria</taxon>
        <taxon>Thermotogati</taxon>
        <taxon>Deinococcota</taxon>
        <taxon>Deinococci</taxon>
        <taxon>Deinococcales</taxon>
        <taxon>Deinococcaceae</taxon>
        <taxon>Deinococcus</taxon>
    </lineage>
</organism>
<dbReference type="EMBL" id="BMQL01000001">
    <property type="protein sequence ID" value="GGQ93193.1"/>
    <property type="molecule type" value="Genomic_DNA"/>
</dbReference>
<dbReference type="Pfam" id="PF13620">
    <property type="entry name" value="CarboxypepD_reg"/>
    <property type="match status" value="1"/>
</dbReference>
<gene>
    <name evidence="2" type="ORF">GCM10008957_01470</name>
</gene>
<dbReference type="InterPro" id="IPR013783">
    <property type="entry name" value="Ig-like_fold"/>
</dbReference>
<comment type="caution">
    <text evidence="2">The sequence shown here is derived from an EMBL/GenBank/DDBJ whole genome shotgun (WGS) entry which is preliminary data.</text>
</comment>
<dbReference type="RefSeq" id="WP_189087566.1">
    <property type="nucleotide sequence ID" value="NZ_BMQL01000001.1"/>
</dbReference>
<reference evidence="2" key="1">
    <citation type="journal article" date="2014" name="Int. J. Syst. Evol. Microbiol.">
        <title>Complete genome sequence of Corynebacterium casei LMG S-19264T (=DSM 44701T), isolated from a smear-ripened cheese.</title>
        <authorList>
            <consortium name="US DOE Joint Genome Institute (JGI-PGF)"/>
            <person name="Walter F."/>
            <person name="Albersmeier A."/>
            <person name="Kalinowski J."/>
            <person name="Ruckert C."/>
        </authorList>
    </citation>
    <scope>NUCLEOTIDE SEQUENCE</scope>
    <source>
        <strain evidence="2">JCM 31311</strain>
    </source>
</reference>
<dbReference type="Proteomes" id="UP000603865">
    <property type="component" value="Unassembled WGS sequence"/>
</dbReference>
<evidence type="ECO:0000256" key="1">
    <source>
        <dbReference type="SAM" id="SignalP"/>
    </source>
</evidence>